<name>A0AAE9YBY1_9ACTN</name>
<dbReference type="AlphaFoldDB" id="A0AAE9YBY1"/>
<dbReference type="RefSeq" id="WP_272737736.1">
    <property type="nucleotide sequence ID" value="NZ_CP116942.1"/>
</dbReference>
<feature type="compositionally biased region" description="Low complexity" evidence="1">
    <location>
        <begin position="51"/>
        <end position="64"/>
    </location>
</feature>
<gene>
    <name evidence="2" type="ORF">PO878_05700</name>
</gene>
<accession>A0AAE9YBY1</accession>
<organism evidence="2 3">
    <name type="scientific">Iamia majanohamensis</name>
    <dbReference type="NCBI Taxonomy" id="467976"/>
    <lineage>
        <taxon>Bacteria</taxon>
        <taxon>Bacillati</taxon>
        <taxon>Actinomycetota</taxon>
        <taxon>Acidimicrobiia</taxon>
        <taxon>Acidimicrobiales</taxon>
        <taxon>Iamiaceae</taxon>
        <taxon>Iamia</taxon>
    </lineage>
</organism>
<feature type="compositionally biased region" description="Basic and acidic residues" evidence="1">
    <location>
        <begin position="25"/>
        <end position="50"/>
    </location>
</feature>
<feature type="region of interest" description="Disordered" evidence="1">
    <location>
        <begin position="25"/>
        <end position="78"/>
    </location>
</feature>
<reference evidence="2" key="1">
    <citation type="submission" date="2023-01" db="EMBL/GenBank/DDBJ databases">
        <title>The diversity of Class Acidimicrobiia in South China Sea sediment environments and the proposal of Iamia marina sp. nov., a novel species of the genus Iamia.</title>
        <authorList>
            <person name="He Y."/>
            <person name="Tian X."/>
        </authorList>
    </citation>
    <scope>NUCLEOTIDE SEQUENCE</scope>
    <source>
        <strain evidence="2">DSM 19957</strain>
    </source>
</reference>
<dbReference type="Proteomes" id="UP001216390">
    <property type="component" value="Chromosome"/>
</dbReference>
<evidence type="ECO:0000313" key="3">
    <source>
        <dbReference type="Proteomes" id="UP001216390"/>
    </source>
</evidence>
<evidence type="ECO:0000313" key="2">
    <source>
        <dbReference type="EMBL" id="WCO68219.1"/>
    </source>
</evidence>
<dbReference type="KEGG" id="ima:PO878_05700"/>
<keyword evidence="3" id="KW-1185">Reference proteome</keyword>
<proteinExistence type="predicted"/>
<dbReference type="EMBL" id="CP116942">
    <property type="protein sequence ID" value="WCO68219.1"/>
    <property type="molecule type" value="Genomic_DNA"/>
</dbReference>
<sequence>MSIAIGVLVVLVVVAGAALLARRVQHPEDAASHDDGQADTTSERFYDTADRPAGPDADDPVGPAHLDEGDVPPGPGRD</sequence>
<evidence type="ECO:0000256" key="1">
    <source>
        <dbReference type="SAM" id="MobiDB-lite"/>
    </source>
</evidence>
<protein>
    <submittedName>
        <fullName evidence="2">Uncharacterized protein</fullName>
    </submittedName>
</protein>